<evidence type="ECO:0000259" key="1">
    <source>
        <dbReference type="Pfam" id="PF00561"/>
    </source>
</evidence>
<proteinExistence type="predicted"/>
<dbReference type="GO" id="GO:0016787">
    <property type="term" value="F:hydrolase activity"/>
    <property type="evidence" value="ECO:0007669"/>
    <property type="project" value="UniProtKB-KW"/>
</dbReference>
<keyword evidence="3" id="KW-1185">Reference proteome</keyword>
<feature type="domain" description="AB hydrolase-1" evidence="1">
    <location>
        <begin position="42"/>
        <end position="291"/>
    </location>
</feature>
<dbReference type="SUPFAM" id="SSF53474">
    <property type="entry name" value="alpha/beta-Hydrolases"/>
    <property type="match status" value="1"/>
</dbReference>
<dbReference type="EMBL" id="JABBXF010000115">
    <property type="protein sequence ID" value="NVK82254.1"/>
    <property type="molecule type" value="Genomic_DNA"/>
</dbReference>
<dbReference type="SMR" id="A0A7Y7BBB7"/>
<dbReference type="Gene3D" id="3.40.50.1820">
    <property type="entry name" value="alpha/beta hydrolase"/>
    <property type="match status" value="1"/>
</dbReference>
<dbReference type="InterPro" id="IPR050266">
    <property type="entry name" value="AB_hydrolase_sf"/>
</dbReference>
<keyword evidence="2" id="KW-0378">Hydrolase</keyword>
<dbReference type="PANTHER" id="PTHR43798">
    <property type="entry name" value="MONOACYLGLYCEROL LIPASE"/>
    <property type="match status" value="1"/>
</dbReference>
<comment type="caution">
    <text evidence="2">The sequence shown here is derived from an EMBL/GenBank/DDBJ whole genome shotgun (WGS) entry which is preliminary data.</text>
</comment>
<dbReference type="Proteomes" id="UP000587462">
    <property type="component" value="Unassembled WGS sequence"/>
</dbReference>
<dbReference type="GO" id="GO:0016020">
    <property type="term" value="C:membrane"/>
    <property type="evidence" value="ECO:0007669"/>
    <property type="project" value="TreeGrafter"/>
</dbReference>
<evidence type="ECO:0000313" key="3">
    <source>
        <dbReference type="Proteomes" id="UP000587462"/>
    </source>
</evidence>
<dbReference type="Pfam" id="PF00561">
    <property type="entry name" value="Abhydrolase_1"/>
    <property type="match status" value="1"/>
</dbReference>
<dbReference type="PANTHER" id="PTHR43798:SF24">
    <property type="entry name" value="CIS-3-ALKYL-4-ALKYLOXETAN-2-ONE DECARBOXYLASE"/>
    <property type="match status" value="1"/>
</dbReference>
<sequence length="310" mass="35043">MSPPPPLTAAQARRLPDYPFQGRWFGHGAWHQHYLDEGRGTPVLMVHGSPTWSYMWRHLVLALRDRHRCIAPDHRGMGLSDRARDPDGALLAETRAQDLGRLVDHLVTDRGAPARGWTLIVHDWGGPIGLWWSHLHPGAVTRLVVLNSTAFPAPPGYRLPRAAQALRHPALGRIAHTANTVPHLTLRQAPRRPLPQAVRDAYLAPYRHRRDRSALVRFAQDIPLGPADPGWHHARRLGRSLITFTQLPVFIGWGMRDPLHDDLVLAEWTRRLPRASLHLHPRAGHFVLEDAARQLIEDIRDFLAVTDRGT</sequence>
<gene>
    <name evidence="2" type="ORF">HG542_32095</name>
</gene>
<dbReference type="InterPro" id="IPR029058">
    <property type="entry name" value="AB_hydrolase_fold"/>
</dbReference>
<accession>A0A7Y7BBB7</accession>
<dbReference type="RefSeq" id="WP_171087760.1">
    <property type="nucleotide sequence ID" value="NZ_BNBU01000017.1"/>
</dbReference>
<reference evidence="2 3" key="1">
    <citation type="submission" date="2020-04" db="EMBL/GenBank/DDBJ databases">
        <title>Draft Genome Sequence of Streptomyces morookaense DSM 40503, an 8-azaguanine-producing strain.</title>
        <authorList>
            <person name="Qi J."/>
            <person name="Gao J.-M."/>
        </authorList>
    </citation>
    <scope>NUCLEOTIDE SEQUENCE [LARGE SCALE GENOMIC DNA]</scope>
    <source>
        <strain evidence="2 3">DSM 40503</strain>
    </source>
</reference>
<evidence type="ECO:0000313" key="2">
    <source>
        <dbReference type="EMBL" id="NVK82254.1"/>
    </source>
</evidence>
<protein>
    <submittedName>
        <fullName evidence="2">Alpha/beta fold hydrolase</fullName>
    </submittedName>
</protein>
<organism evidence="2 3">
    <name type="scientific">Streptomyces morookaense</name>
    <name type="common">Streptoverticillium morookaense</name>
    <dbReference type="NCBI Taxonomy" id="1970"/>
    <lineage>
        <taxon>Bacteria</taxon>
        <taxon>Bacillati</taxon>
        <taxon>Actinomycetota</taxon>
        <taxon>Actinomycetes</taxon>
        <taxon>Kitasatosporales</taxon>
        <taxon>Streptomycetaceae</taxon>
        <taxon>Streptomyces</taxon>
    </lineage>
</organism>
<dbReference type="AlphaFoldDB" id="A0A7Y7BBB7"/>
<dbReference type="InterPro" id="IPR000073">
    <property type="entry name" value="AB_hydrolase_1"/>
</dbReference>
<name>A0A7Y7BBB7_STRMO</name>